<dbReference type="Proteomes" id="UP001146793">
    <property type="component" value="Unassembled WGS sequence"/>
</dbReference>
<organism evidence="1 2">
    <name type="scientific">Anaeramoeba flamelloides</name>
    <dbReference type="NCBI Taxonomy" id="1746091"/>
    <lineage>
        <taxon>Eukaryota</taxon>
        <taxon>Metamonada</taxon>
        <taxon>Anaeramoebidae</taxon>
        <taxon>Anaeramoeba</taxon>
    </lineage>
</organism>
<sequence length="173" mass="19870">MKVFSHTILASIISIINYVAYYDELESFYIDARHPRGYVIYIYSDYRSIIILICQKTQIYYPPTSVPNISLLCQDGSSCTLHQKERCNVATGYFCSRQLTSVLGRGFSCTLYHKERCNVATGHTIKQTDKGSEQQKNKQTNKQTINQSINHNQLNSETYNLNNDGQNNLKHDL</sequence>
<protein>
    <recommendedName>
        <fullName evidence="3">Secreted protein</fullName>
    </recommendedName>
</protein>
<dbReference type="AlphaFoldDB" id="A0AAV7Z903"/>
<name>A0AAV7Z903_9EUKA</name>
<dbReference type="EMBL" id="JANTQA010000035">
    <property type="protein sequence ID" value="KAJ3437257.1"/>
    <property type="molecule type" value="Genomic_DNA"/>
</dbReference>
<evidence type="ECO:0000313" key="1">
    <source>
        <dbReference type="EMBL" id="KAJ3437257.1"/>
    </source>
</evidence>
<reference evidence="1" key="1">
    <citation type="submission" date="2022-08" db="EMBL/GenBank/DDBJ databases">
        <title>Novel sulphate-reducing endosymbionts in the free-living metamonad Anaeramoeba.</title>
        <authorList>
            <person name="Jerlstrom-Hultqvist J."/>
            <person name="Cepicka I."/>
            <person name="Gallot-Lavallee L."/>
            <person name="Salas-Leiva D."/>
            <person name="Curtis B.A."/>
            <person name="Zahonova K."/>
            <person name="Pipaliya S."/>
            <person name="Dacks J."/>
            <person name="Roger A.J."/>
        </authorList>
    </citation>
    <scope>NUCLEOTIDE SEQUENCE</scope>
    <source>
        <strain evidence="1">Busselton2</strain>
    </source>
</reference>
<proteinExistence type="predicted"/>
<evidence type="ECO:0008006" key="3">
    <source>
        <dbReference type="Google" id="ProtNLM"/>
    </source>
</evidence>
<evidence type="ECO:0000313" key="2">
    <source>
        <dbReference type="Proteomes" id="UP001146793"/>
    </source>
</evidence>
<comment type="caution">
    <text evidence="1">The sequence shown here is derived from an EMBL/GenBank/DDBJ whole genome shotgun (WGS) entry which is preliminary data.</text>
</comment>
<gene>
    <name evidence="1" type="ORF">M0812_17742</name>
</gene>
<accession>A0AAV7Z903</accession>